<dbReference type="Pfam" id="PF00318">
    <property type="entry name" value="Ribosomal_S2"/>
    <property type="match status" value="2"/>
</dbReference>
<proteinExistence type="inferred from homology"/>
<dbReference type="InterPro" id="IPR018130">
    <property type="entry name" value="Ribosomal_uS2_CS"/>
</dbReference>
<dbReference type="EMBL" id="ML220112">
    <property type="protein sequence ID" value="TGZ84957.1"/>
    <property type="molecule type" value="Genomic_DNA"/>
</dbReference>
<feature type="coiled-coil region" evidence="4">
    <location>
        <begin position="320"/>
        <end position="350"/>
    </location>
</feature>
<keyword evidence="2 6" id="KW-0689">Ribosomal protein</keyword>
<feature type="compositionally biased region" description="Basic residues" evidence="5">
    <location>
        <begin position="90"/>
        <end position="101"/>
    </location>
</feature>
<dbReference type="Gene3D" id="3.40.50.10490">
    <property type="entry name" value="Glucose-6-phosphate isomerase like protein, domain 1"/>
    <property type="match status" value="1"/>
</dbReference>
<protein>
    <submittedName>
        <fullName evidence="6">Ribosomal protein S2</fullName>
    </submittedName>
</protein>
<evidence type="ECO:0000256" key="2">
    <source>
        <dbReference type="ARBA" id="ARBA00022980"/>
    </source>
</evidence>
<dbReference type="PRINTS" id="PR00395">
    <property type="entry name" value="RIBOSOMALS2"/>
</dbReference>
<dbReference type="PANTHER" id="PTHR12534:SF0">
    <property type="entry name" value="SMALL RIBOSOMAL SUBUNIT PROTEIN US2M"/>
    <property type="match status" value="1"/>
</dbReference>
<dbReference type="GO" id="GO:0003735">
    <property type="term" value="F:structural constituent of ribosome"/>
    <property type="evidence" value="ECO:0007669"/>
    <property type="project" value="InterPro"/>
</dbReference>
<dbReference type="CDD" id="cd01425">
    <property type="entry name" value="RPS2"/>
    <property type="match status" value="1"/>
</dbReference>
<dbReference type="Proteomes" id="UP000298138">
    <property type="component" value="Unassembled WGS sequence"/>
</dbReference>
<feature type="region of interest" description="Disordered" evidence="5">
    <location>
        <begin position="1"/>
        <end position="56"/>
    </location>
</feature>
<dbReference type="OrthoDB" id="2320368at2759"/>
<dbReference type="AlphaFoldDB" id="A0A4S2N6S2"/>
<dbReference type="NCBIfam" id="TIGR01011">
    <property type="entry name" value="rpsB_bact"/>
    <property type="match status" value="1"/>
</dbReference>
<dbReference type="InterPro" id="IPR001865">
    <property type="entry name" value="Ribosomal_uS2"/>
</dbReference>
<evidence type="ECO:0000256" key="3">
    <source>
        <dbReference type="ARBA" id="ARBA00023274"/>
    </source>
</evidence>
<dbReference type="InterPro" id="IPR005706">
    <property type="entry name" value="Ribosomal_uS2_bac/mit/plastid"/>
</dbReference>
<keyword evidence="7" id="KW-1185">Reference proteome</keyword>
<sequence length="382" mass="42905">MIIRRALPRPGLPAPSQCLRFPRQQRTLATSPGPESDLARHGKVLPTEPPARSQGHRIRPVTADRPFTLKDEFENFQNFRKQSSHTGSRLSRHYAPYKHASRPPSPSDLTLELLMASGAHLGHATALWNPGNQRYIFGIRNGIHIIGLEHTLSHLRRAARVVDRVVEVFGTVLVVGTRAGQERTVVQTAEMMGGYHLFTRWTAGGITNARQILAGEKVVEINDLGEPNPSGPMEDPIPVRPDLVICLNPLENYVLLKECGQFGIPTIGVIDTDADPTWVTYPIPANDDSLRCISLIAGVLGRAGQAGLRRREAEVAEWKLEGEQEDEEAMMEEEEQVEDEQMEIKNWEDFENYMKKREALQDEQLKEINKIQEDLPSTPTLW</sequence>
<dbReference type="SUPFAM" id="SSF52313">
    <property type="entry name" value="Ribosomal protein S2"/>
    <property type="match status" value="1"/>
</dbReference>
<dbReference type="PROSITE" id="PS00962">
    <property type="entry name" value="RIBOSOMAL_S2_1"/>
    <property type="match status" value="1"/>
</dbReference>
<keyword evidence="4" id="KW-0175">Coiled coil</keyword>
<dbReference type="GO" id="GO:0005763">
    <property type="term" value="C:mitochondrial small ribosomal subunit"/>
    <property type="evidence" value="ECO:0007669"/>
    <property type="project" value="TreeGrafter"/>
</dbReference>
<feature type="region of interest" description="Disordered" evidence="5">
    <location>
        <begin position="80"/>
        <end position="104"/>
    </location>
</feature>
<dbReference type="InterPro" id="IPR023591">
    <property type="entry name" value="Ribosomal_uS2_flav_dom_sf"/>
</dbReference>
<comment type="similarity">
    <text evidence="1">Belongs to the universal ribosomal protein uS2 family.</text>
</comment>
<organism evidence="6 7">
    <name type="scientific">Ascodesmis nigricans</name>
    <dbReference type="NCBI Taxonomy" id="341454"/>
    <lineage>
        <taxon>Eukaryota</taxon>
        <taxon>Fungi</taxon>
        <taxon>Dikarya</taxon>
        <taxon>Ascomycota</taxon>
        <taxon>Pezizomycotina</taxon>
        <taxon>Pezizomycetes</taxon>
        <taxon>Pezizales</taxon>
        <taxon>Ascodesmidaceae</taxon>
        <taxon>Ascodesmis</taxon>
    </lineage>
</organism>
<dbReference type="HAMAP" id="MF_00291_B">
    <property type="entry name" value="Ribosomal_uS2_B"/>
    <property type="match status" value="1"/>
</dbReference>
<name>A0A4S2N6S2_9PEZI</name>
<dbReference type="PANTHER" id="PTHR12534">
    <property type="entry name" value="30S RIBOSOMAL PROTEIN S2 PROKARYOTIC AND ORGANELLAR"/>
    <property type="match status" value="1"/>
</dbReference>
<keyword evidence="3" id="KW-0687">Ribonucleoprotein</keyword>
<dbReference type="STRING" id="341454.A0A4S2N6S2"/>
<evidence type="ECO:0000256" key="5">
    <source>
        <dbReference type="SAM" id="MobiDB-lite"/>
    </source>
</evidence>
<accession>A0A4S2N6S2</accession>
<evidence type="ECO:0000313" key="7">
    <source>
        <dbReference type="Proteomes" id="UP000298138"/>
    </source>
</evidence>
<evidence type="ECO:0000313" key="6">
    <source>
        <dbReference type="EMBL" id="TGZ84957.1"/>
    </source>
</evidence>
<dbReference type="GO" id="GO:0006412">
    <property type="term" value="P:translation"/>
    <property type="evidence" value="ECO:0007669"/>
    <property type="project" value="InterPro"/>
</dbReference>
<evidence type="ECO:0000256" key="4">
    <source>
        <dbReference type="SAM" id="Coils"/>
    </source>
</evidence>
<gene>
    <name evidence="6" type="ORF">EX30DRAFT_13432</name>
</gene>
<evidence type="ECO:0000256" key="1">
    <source>
        <dbReference type="ARBA" id="ARBA00006242"/>
    </source>
</evidence>
<feature type="compositionally biased region" description="Polar residues" evidence="5">
    <location>
        <begin position="80"/>
        <end position="89"/>
    </location>
</feature>
<dbReference type="InParanoid" id="A0A4S2N6S2"/>
<reference evidence="6 7" key="1">
    <citation type="submission" date="2019-04" db="EMBL/GenBank/DDBJ databases">
        <title>Comparative genomics and transcriptomics to analyze fruiting body development in filamentous ascomycetes.</title>
        <authorList>
            <consortium name="DOE Joint Genome Institute"/>
            <person name="Lutkenhaus R."/>
            <person name="Traeger S."/>
            <person name="Breuer J."/>
            <person name="Kuo A."/>
            <person name="Lipzen A."/>
            <person name="Pangilinan J."/>
            <person name="Dilworth D."/>
            <person name="Sandor L."/>
            <person name="Poggeler S."/>
            <person name="Barry K."/>
            <person name="Grigoriev I.V."/>
            <person name="Nowrousian M."/>
        </authorList>
    </citation>
    <scope>NUCLEOTIDE SEQUENCE [LARGE SCALE GENOMIC DNA]</scope>
    <source>
        <strain evidence="6 7">CBS 389.68</strain>
    </source>
</reference>
<dbReference type="FunCoup" id="A0A4S2N6S2">
    <property type="interactions" value="703"/>
</dbReference>